<dbReference type="RefSeq" id="WP_206050589.1">
    <property type="nucleotide sequence ID" value="NZ_QGGI01000018.1"/>
</dbReference>
<dbReference type="EMBL" id="QGGI01000018">
    <property type="protein sequence ID" value="PWJ88502.1"/>
    <property type="molecule type" value="Genomic_DNA"/>
</dbReference>
<proteinExistence type="predicted"/>
<comment type="caution">
    <text evidence="2">The sequence shown here is derived from an EMBL/GenBank/DDBJ whole genome shotgun (WGS) entry which is preliminary data.</text>
</comment>
<keyword evidence="3" id="KW-1185">Reference proteome</keyword>
<gene>
    <name evidence="2" type="ORF">C7380_11814</name>
</gene>
<sequence>MAKVFGENTGKGFIKEESNEIFAKAMESAIFKAPVRNKDKIYISDLWFITSLPKDLICEIVKEFGENLTIPEDINFIYDDKNRETLWERKEKNSEKEINDDFKNSDEDEIEE</sequence>
<reference evidence="2 3" key="1">
    <citation type="submission" date="2018-05" db="EMBL/GenBank/DDBJ databases">
        <title>Genomic Encyclopedia of Type Strains, Phase IV (KMG-IV): sequencing the most valuable type-strain genomes for metagenomic binning, comparative biology and taxonomic classification.</title>
        <authorList>
            <person name="Goeker M."/>
        </authorList>
    </citation>
    <scope>NUCLEOTIDE SEQUENCE [LARGE SCALE GENOMIC DNA]</scope>
    <source>
        <strain evidence="2 3">DSM 24906</strain>
    </source>
</reference>
<dbReference type="AlphaFoldDB" id="A0AA45HI15"/>
<evidence type="ECO:0000313" key="2">
    <source>
        <dbReference type="EMBL" id="PWJ88502.1"/>
    </source>
</evidence>
<evidence type="ECO:0000256" key="1">
    <source>
        <dbReference type="SAM" id="MobiDB-lite"/>
    </source>
</evidence>
<dbReference type="Proteomes" id="UP000245921">
    <property type="component" value="Unassembled WGS sequence"/>
</dbReference>
<name>A0AA45HI15_9BACT</name>
<evidence type="ECO:0000313" key="3">
    <source>
        <dbReference type="Proteomes" id="UP000245921"/>
    </source>
</evidence>
<accession>A0AA45HI15</accession>
<organism evidence="2 3">
    <name type="scientific">Oceanotoga teriensis</name>
    <dbReference type="NCBI Taxonomy" id="515440"/>
    <lineage>
        <taxon>Bacteria</taxon>
        <taxon>Thermotogati</taxon>
        <taxon>Thermotogota</taxon>
        <taxon>Thermotogae</taxon>
        <taxon>Petrotogales</taxon>
        <taxon>Petrotogaceae</taxon>
        <taxon>Oceanotoga</taxon>
    </lineage>
</organism>
<protein>
    <submittedName>
        <fullName evidence="2">Uncharacterized protein</fullName>
    </submittedName>
</protein>
<feature type="region of interest" description="Disordered" evidence="1">
    <location>
        <begin position="92"/>
        <end position="112"/>
    </location>
</feature>
<feature type="compositionally biased region" description="Basic and acidic residues" evidence="1">
    <location>
        <begin position="92"/>
        <end position="105"/>
    </location>
</feature>